<evidence type="ECO:0000256" key="5">
    <source>
        <dbReference type="ARBA" id="ARBA00022801"/>
    </source>
</evidence>
<dbReference type="GO" id="GO:0016787">
    <property type="term" value="F:hydrolase activity"/>
    <property type="evidence" value="ECO:0007669"/>
    <property type="project" value="UniProtKB-KW"/>
</dbReference>
<dbReference type="Proteomes" id="UP000634530">
    <property type="component" value="Chromosome"/>
</dbReference>
<reference evidence="9 10" key="1">
    <citation type="journal article" date="2020" name="Microorganisms">
        <title>Reliable Identification of Environmental Pseudomonas Isolates Using the rpoD Gene.</title>
        <authorList>
            <consortium name="The Broad Institute Genome Sequencing Platform"/>
            <person name="Girard L."/>
            <person name="Lood C."/>
            <person name="Rokni-Zadeh H."/>
            <person name="van Noort V."/>
            <person name="Lavigne R."/>
            <person name="De Mot R."/>
        </authorList>
    </citation>
    <scope>NUCLEOTIDE SEQUENCE [LARGE SCALE GENOMIC DNA]</scope>
    <source>
        <strain evidence="9 10">RW8P3</strain>
    </source>
</reference>
<name>A0A9E6TPZ6_9PSED</name>
<dbReference type="InterPro" id="IPR050556">
    <property type="entry name" value="Type_II_TA_system_RNase"/>
</dbReference>
<keyword evidence="5" id="KW-0378">Hydrolase</keyword>
<accession>A0A9E6TPZ6</accession>
<evidence type="ECO:0000313" key="9">
    <source>
        <dbReference type="EMBL" id="QXI26369.1"/>
    </source>
</evidence>
<sequence length="177" mass="19247">MTTYMLDTCICSFIMREQPASVIQRLTTEVERGNRIVISAITYAEMRYGQIGQKASAKHKQLVDEFVKRLDAILAWDQDAVDATIAVKCKLTESGSPIGPNETAIAGHAIASGCTLVTNNVREFSRVAGLDYEDWVATSQSARVINCSTPSSSPKHRHGSDVSRPTVLCQTTSAPRG</sequence>
<dbReference type="GO" id="GO:0046872">
    <property type="term" value="F:metal ion binding"/>
    <property type="evidence" value="ECO:0007669"/>
    <property type="project" value="UniProtKB-KW"/>
</dbReference>
<protein>
    <submittedName>
        <fullName evidence="9">Type II toxin-antitoxin system VapC family toxin</fullName>
    </submittedName>
</protein>
<dbReference type="InterPro" id="IPR002716">
    <property type="entry name" value="PIN_dom"/>
</dbReference>
<dbReference type="Pfam" id="PF01850">
    <property type="entry name" value="PIN"/>
    <property type="match status" value="1"/>
</dbReference>
<comment type="cofactor">
    <cofactor evidence="1">
        <name>Mg(2+)</name>
        <dbReference type="ChEBI" id="CHEBI:18420"/>
    </cofactor>
</comment>
<proteinExistence type="predicted"/>
<keyword evidence="6" id="KW-0460">Magnesium</keyword>
<evidence type="ECO:0000256" key="7">
    <source>
        <dbReference type="SAM" id="MobiDB-lite"/>
    </source>
</evidence>
<evidence type="ECO:0000256" key="1">
    <source>
        <dbReference type="ARBA" id="ARBA00001946"/>
    </source>
</evidence>
<dbReference type="AlphaFoldDB" id="A0A9E6TPZ6"/>
<dbReference type="CDD" id="cd09881">
    <property type="entry name" value="PIN_VapC4-5_FitB-like"/>
    <property type="match status" value="1"/>
</dbReference>
<dbReference type="EMBL" id="CP077093">
    <property type="protein sequence ID" value="QXI26369.1"/>
    <property type="molecule type" value="Genomic_DNA"/>
</dbReference>
<dbReference type="PANTHER" id="PTHR33653:SF1">
    <property type="entry name" value="RIBONUCLEASE VAPC2"/>
    <property type="match status" value="1"/>
</dbReference>
<dbReference type="KEGG" id="pvw:HU752_020775"/>
<dbReference type="GO" id="GO:0004518">
    <property type="term" value="F:nuclease activity"/>
    <property type="evidence" value="ECO:0007669"/>
    <property type="project" value="UniProtKB-KW"/>
</dbReference>
<keyword evidence="3" id="KW-0540">Nuclease</keyword>
<feature type="compositionally biased region" description="Polar residues" evidence="7">
    <location>
        <begin position="168"/>
        <end position="177"/>
    </location>
</feature>
<gene>
    <name evidence="9" type="ORF">HU752_020775</name>
</gene>
<dbReference type="PANTHER" id="PTHR33653">
    <property type="entry name" value="RIBONUCLEASE VAPC2"/>
    <property type="match status" value="1"/>
</dbReference>
<evidence type="ECO:0000259" key="8">
    <source>
        <dbReference type="Pfam" id="PF01850"/>
    </source>
</evidence>
<keyword evidence="4" id="KW-0479">Metal-binding</keyword>
<evidence type="ECO:0000313" key="10">
    <source>
        <dbReference type="Proteomes" id="UP000634530"/>
    </source>
</evidence>
<evidence type="ECO:0000256" key="6">
    <source>
        <dbReference type="ARBA" id="ARBA00022842"/>
    </source>
</evidence>
<feature type="region of interest" description="Disordered" evidence="7">
    <location>
        <begin position="148"/>
        <end position="177"/>
    </location>
</feature>
<feature type="domain" description="PIN" evidence="8">
    <location>
        <begin position="4"/>
        <end position="129"/>
    </location>
</feature>
<organism evidence="9 10">
    <name type="scientific">Pseudomonas vanderleydeniana</name>
    <dbReference type="NCBI Taxonomy" id="2745495"/>
    <lineage>
        <taxon>Bacteria</taxon>
        <taxon>Pseudomonadati</taxon>
        <taxon>Pseudomonadota</taxon>
        <taxon>Gammaproteobacteria</taxon>
        <taxon>Pseudomonadales</taxon>
        <taxon>Pseudomonadaceae</taxon>
        <taxon>Pseudomonas</taxon>
    </lineage>
</organism>
<evidence type="ECO:0000256" key="4">
    <source>
        <dbReference type="ARBA" id="ARBA00022723"/>
    </source>
</evidence>
<reference evidence="9 10" key="2">
    <citation type="journal article" date="2021" name="Microorganisms">
        <title>The Ever-Expanding Pseudomonas Genus: Description of 43 New Species and Partition of the Pseudomonas putida Group.</title>
        <authorList>
            <person name="Girard L."/>
            <person name="Lood C."/>
            <person name="Hofte M."/>
            <person name="Vandamme P."/>
            <person name="Rokni-Zadeh H."/>
            <person name="van Noort V."/>
            <person name="Lavigne R."/>
            <person name="De Mot R."/>
        </authorList>
    </citation>
    <scope>NUCLEOTIDE SEQUENCE [LARGE SCALE GENOMIC DNA]</scope>
    <source>
        <strain evidence="9 10">RW8P3</strain>
    </source>
</reference>
<keyword evidence="2" id="KW-1277">Toxin-antitoxin system</keyword>
<keyword evidence="10" id="KW-1185">Reference proteome</keyword>
<evidence type="ECO:0000256" key="3">
    <source>
        <dbReference type="ARBA" id="ARBA00022722"/>
    </source>
</evidence>
<evidence type="ECO:0000256" key="2">
    <source>
        <dbReference type="ARBA" id="ARBA00022649"/>
    </source>
</evidence>